<dbReference type="Proteomes" id="UP000503440">
    <property type="component" value="Plasmid pB18-3"/>
</dbReference>
<organism evidence="1 2">
    <name type="scientific">Acinetobacter indicus</name>
    <dbReference type="NCBI Taxonomy" id="756892"/>
    <lineage>
        <taxon>Bacteria</taxon>
        <taxon>Pseudomonadati</taxon>
        <taxon>Pseudomonadota</taxon>
        <taxon>Gammaproteobacteria</taxon>
        <taxon>Moraxellales</taxon>
        <taxon>Moraxellaceae</taxon>
        <taxon>Acinetobacter</taxon>
    </lineage>
</organism>
<proteinExistence type="predicted"/>
<sequence length="231" mass="26420">MSVQNLSLAALNKNTRFAQTNKFTILAQLVDAGAKIGTTSAPTREEYEALLDKASEGFPGVSLQSLDIMANAWTQLVVIYMKNFFHLTFAEKGTQDFKDFSSLLRSSDVVEHGVKVINLEKEHFLLPCHNVQRELPFNNLEMTLAINYGAFEQIINSVHYFKEMDTSAAHYCGLSRDDHAQVIDLIEEFAQHQYDFLYDLLWGTYDERKSSPSYAQRNQVLNIDHLFKLLR</sequence>
<name>A0A6C0Y7R5_9GAMM</name>
<gene>
    <name evidence="1" type="ORF">FSC09_17340</name>
</gene>
<reference evidence="1 2" key="1">
    <citation type="submission" date="2019-09" db="EMBL/GenBank/DDBJ databases">
        <title>Non-baumannii Acinetobacter spp. carrying blaNDM-1 isolated in China.</title>
        <authorList>
            <person name="Cui C."/>
            <person name="Chen C."/>
            <person name="Sun J."/>
            <person name="Liu Y."/>
        </authorList>
    </citation>
    <scope>NUCLEOTIDE SEQUENCE [LARGE SCALE GENOMIC DNA]</scope>
    <source>
        <strain evidence="1 2">B18</strain>
        <plasmid evidence="2">pb18-3</plasmid>
    </source>
</reference>
<protein>
    <submittedName>
        <fullName evidence="1">Uncharacterized protein</fullName>
    </submittedName>
</protein>
<dbReference type="EMBL" id="CP044458">
    <property type="protein sequence ID" value="QIC72123.1"/>
    <property type="molecule type" value="Genomic_DNA"/>
</dbReference>
<dbReference type="RefSeq" id="WP_163146682.1">
    <property type="nucleotide sequence ID" value="NZ_CP044458.1"/>
</dbReference>
<geneLocation type="plasmid" evidence="2">
    <name>pb18-3</name>
</geneLocation>
<dbReference type="AlphaFoldDB" id="A0A6C0Y7R5"/>
<accession>A0A6C0Y7R5</accession>
<keyword evidence="1" id="KW-0614">Plasmid</keyword>
<evidence type="ECO:0000313" key="2">
    <source>
        <dbReference type="Proteomes" id="UP000503440"/>
    </source>
</evidence>
<evidence type="ECO:0000313" key="1">
    <source>
        <dbReference type="EMBL" id="QIC72123.1"/>
    </source>
</evidence>